<accession>A0A391NU30</accession>
<evidence type="ECO:0008006" key="3">
    <source>
        <dbReference type="Google" id="ProtNLM"/>
    </source>
</evidence>
<proteinExistence type="predicted"/>
<reference evidence="1 2" key="1">
    <citation type="journal article" date="2018" name="PLoS ONE">
        <title>The draft genome of Kipferlia bialata reveals reductive genome evolution in fornicate parasites.</title>
        <authorList>
            <person name="Tanifuji G."/>
            <person name="Takabayashi S."/>
            <person name="Kume K."/>
            <person name="Takagi M."/>
            <person name="Nakayama T."/>
            <person name="Kamikawa R."/>
            <person name="Inagaki Y."/>
            <person name="Hashimoto T."/>
        </authorList>
    </citation>
    <scope>NUCLEOTIDE SEQUENCE [LARGE SCALE GENOMIC DNA]</scope>
    <source>
        <strain evidence="1">NY0173</strain>
    </source>
</reference>
<keyword evidence="2" id="KW-1185">Reference proteome</keyword>
<evidence type="ECO:0000313" key="1">
    <source>
        <dbReference type="EMBL" id="GCA64587.1"/>
    </source>
</evidence>
<evidence type="ECO:0000313" key="2">
    <source>
        <dbReference type="Proteomes" id="UP000265618"/>
    </source>
</evidence>
<comment type="caution">
    <text evidence="1">The sequence shown here is derived from an EMBL/GenBank/DDBJ whole genome shotgun (WGS) entry which is preliminary data.</text>
</comment>
<feature type="non-terminal residue" evidence="1">
    <location>
        <position position="1"/>
    </location>
</feature>
<dbReference type="EMBL" id="BDIP01007769">
    <property type="protein sequence ID" value="GCA64587.1"/>
    <property type="molecule type" value="Genomic_DNA"/>
</dbReference>
<protein>
    <recommendedName>
        <fullName evidence="3">Coatomer subunit epsilon</fullName>
    </recommendedName>
</protein>
<name>A0A391NU30_9EUKA</name>
<dbReference type="AlphaFoldDB" id="A0A391NU30"/>
<dbReference type="Proteomes" id="UP000265618">
    <property type="component" value="Unassembled WGS sequence"/>
</dbReference>
<sequence>QEEEGKAAAVQAFNLYHATFDVGAAEEGPGHLETGDALKLANILLCPFVEEIEMALALVTVLLLTDDEDIAVLQTAAWAHNLASEYADAAAFLQRALALVERDQPEGAEMLAAEMREQIQALTAVPQP</sequence>
<organism evidence="1 2">
    <name type="scientific">Kipferlia bialata</name>
    <dbReference type="NCBI Taxonomy" id="797122"/>
    <lineage>
        <taxon>Eukaryota</taxon>
        <taxon>Metamonada</taxon>
        <taxon>Carpediemonas-like organisms</taxon>
        <taxon>Kipferlia</taxon>
    </lineage>
</organism>
<gene>
    <name evidence="1" type="ORF">KIPB_014736</name>
</gene>